<reference evidence="6 7" key="1">
    <citation type="submission" date="2019-01" db="EMBL/GenBank/DDBJ databases">
        <authorList>
            <person name="Chen W.-M."/>
        </authorList>
    </citation>
    <scope>NUCLEOTIDE SEQUENCE [LARGE SCALE GENOMIC DNA]</scope>
    <source>
        <strain evidence="6 7">YBJ-36</strain>
    </source>
</reference>
<evidence type="ECO:0000256" key="4">
    <source>
        <dbReference type="SAM" id="SignalP"/>
    </source>
</evidence>
<evidence type="ECO:0000256" key="2">
    <source>
        <dbReference type="ARBA" id="ARBA00023136"/>
    </source>
</evidence>
<keyword evidence="6" id="KW-0675">Receptor</keyword>
<dbReference type="InterPro" id="IPR041700">
    <property type="entry name" value="OMP_b-brl_3"/>
</dbReference>
<feature type="signal peptide" evidence="4">
    <location>
        <begin position="1"/>
        <end position="21"/>
    </location>
</feature>
<dbReference type="Gene3D" id="2.170.130.10">
    <property type="entry name" value="TonB-dependent receptor, plug domain"/>
    <property type="match status" value="1"/>
</dbReference>
<dbReference type="InterPro" id="IPR037066">
    <property type="entry name" value="Plug_dom_sf"/>
</dbReference>
<dbReference type="PANTHER" id="PTHR40980">
    <property type="entry name" value="PLUG DOMAIN-CONTAINING PROTEIN"/>
    <property type="match status" value="1"/>
</dbReference>
<evidence type="ECO:0000256" key="3">
    <source>
        <dbReference type="ARBA" id="ARBA00023237"/>
    </source>
</evidence>
<dbReference type="PANTHER" id="PTHR40980:SF4">
    <property type="entry name" value="TONB-DEPENDENT RECEPTOR-LIKE BETA-BARREL DOMAIN-CONTAINING PROTEIN"/>
    <property type="match status" value="1"/>
</dbReference>
<evidence type="ECO:0000259" key="5">
    <source>
        <dbReference type="Pfam" id="PF14905"/>
    </source>
</evidence>
<comment type="subcellular location">
    <subcellularLocation>
        <location evidence="1">Cell outer membrane</location>
    </subcellularLocation>
</comment>
<dbReference type="InterPro" id="IPR008969">
    <property type="entry name" value="CarboxyPept-like_regulatory"/>
</dbReference>
<keyword evidence="2" id="KW-0472">Membrane</keyword>
<dbReference type="SUPFAM" id="SSF49464">
    <property type="entry name" value="Carboxypeptidase regulatory domain-like"/>
    <property type="match status" value="1"/>
</dbReference>
<dbReference type="Gene3D" id="2.40.170.20">
    <property type="entry name" value="TonB-dependent receptor, beta-barrel domain"/>
    <property type="match status" value="1"/>
</dbReference>
<dbReference type="SUPFAM" id="SSF56935">
    <property type="entry name" value="Porins"/>
    <property type="match status" value="1"/>
</dbReference>
<keyword evidence="4" id="KW-0732">Signal</keyword>
<dbReference type="EMBL" id="SACK01000004">
    <property type="protein sequence ID" value="RVU00571.1"/>
    <property type="molecule type" value="Genomic_DNA"/>
</dbReference>
<protein>
    <submittedName>
        <fullName evidence="6">TonB-dependent receptor</fullName>
    </submittedName>
</protein>
<proteinExistence type="predicted"/>
<evidence type="ECO:0000313" key="7">
    <source>
        <dbReference type="Proteomes" id="UP000282759"/>
    </source>
</evidence>
<sequence>MRYIYHCLTFHILLVTQAVFAQTSDTYTIQGRVIDSATNKPVDYVTVSLDKTNGDPMKAGYSKTDGSFILDKIVSGTYMLHILYVGYGSKSIRLNVSGNFNLGTISLSSQSKQLSEVQVTAMRQIVRQDVDRITYDIQADPDSKTLNMLDMMRKVPLLSIDAADNIRLKGNSDYKILINGKPSGLMTRNPRDALRSMRAGNIKSVEVITTPPARYESEGLAGIINIITNQRTDEGYNGDVGLYYITYESHGTWTDLNVKKGKFGAVVYAEGFIRNGPDLNFTNVRESTQPFMQRVEQRGKNNNNNSGKGLYITTDLSFEIDSLNLLTANIGYYPEYIDRKGEMSVITNNIDNGNTYLLDNTDDYSRDALDLGVNYQLGFKNNKDRLLSASYKYMWAATDQNIMNIATANVFYNDNNILNQLNKAASLEQTAQLDFVHPLKRLSIEGGFKAIFRDNNSDFSSRTFMGNNGAILPENVVADKFDYLQKVYAFYNSYEYKVNEKNSLKAGLRLERTVIDADFTTSGIDFNTGYNKLIPSVALLHKFKNAGNLNFGYTQRIQRPNIWQLNPFVNTSNPVFYTSGNPDLKPVLNHNFELNYSKFGKGTFVGGISYSFADNTIQNVVALGADSISRSSYQNLGKNDNIGADINFNYPITEKLSVNFGGRLAYLWMDGLVNGNPYSNKGMQGHFTSNWSYGFGNNWRLSADINYNSRSLSLQGETSSFTYSAVRVSKDVFKKQGTFMLAVINPFPQYRTLTTKLNTEGFMQQYQTRVLIRGVHLNFYYRFGKLKEAVKKNRRGVNNDDVEKLK</sequence>
<accession>A0A437MSC8</accession>
<comment type="caution">
    <text evidence="6">The sequence shown here is derived from an EMBL/GenBank/DDBJ whole genome shotgun (WGS) entry which is preliminary data.</text>
</comment>
<feature type="domain" description="Outer membrane protein beta-barrel" evidence="5">
    <location>
        <begin position="383"/>
        <end position="781"/>
    </location>
</feature>
<evidence type="ECO:0000256" key="1">
    <source>
        <dbReference type="ARBA" id="ARBA00004442"/>
    </source>
</evidence>
<keyword evidence="3" id="KW-0998">Cell outer membrane</keyword>
<dbReference type="Proteomes" id="UP000282759">
    <property type="component" value="Unassembled WGS sequence"/>
</dbReference>
<keyword evidence="7" id="KW-1185">Reference proteome</keyword>
<evidence type="ECO:0000313" key="6">
    <source>
        <dbReference type="EMBL" id="RVU00571.1"/>
    </source>
</evidence>
<dbReference type="AlphaFoldDB" id="A0A437MSC8"/>
<dbReference type="Gene3D" id="2.60.40.1120">
    <property type="entry name" value="Carboxypeptidase-like, regulatory domain"/>
    <property type="match status" value="1"/>
</dbReference>
<gene>
    <name evidence="6" type="ORF">EOD41_11245</name>
</gene>
<dbReference type="GO" id="GO:0009279">
    <property type="term" value="C:cell outer membrane"/>
    <property type="evidence" value="ECO:0007669"/>
    <property type="project" value="UniProtKB-SubCell"/>
</dbReference>
<dbReference type="Pfam" id="PF14905">
    <property type="entry name" value="OMP_b-brl_3"/>
    <property type="match status" value="1"/>
</dbReference>
<dbReference type="Pfam" id="PF13715">
    <property type="entry name" value="CarbopepD_reg_2"/>
    <property type="match status" value="1"/>
</dbReference>
<dbReference type="RefSeq" id="WP_127704912.1">
    <property type="nucleotide sequence ID" value="NZ_SACK01000004.1"/>
</dbReference>
<dbReference type="InterPro" id="IPR036942">
    <property type="entry name" value="Beta-barrel_TonB_sf"/>
</dbReference>
<dbReference type="OrthoDB" id="606851at2"/>
<name>A0A437MSC8_9SPHI</name>
<feature type="chain" id="PRO_5019009537" evidence="4">
    <location>
        <begin position="22"/>
        <end position="806"/>
    </location>
</feature>
<organism evidence="6 7">
    <name type="scientific">Mucilaginibacter limnophilus</name>
    <dbReference type="NCBI Taxonomy" id="1932778"/>
    <lineage>
        <taxon>Bacteria</taxon>
        <taxon>Pseudomonadati</taxon>
        <taxon>Bacteroidota</taxon>
        <taxon>Sphingobacteriia</taxon>
        <taxon>Sphingobacteriales</taxon>
        <taxon>Sphingobacteriaceae</taxon>
        <taxon>Mucilaginibacter</taxon>
    </lineage>
</organism>